<feature type="region of interest" description="Disordered" evidence="1">
    <location>
        <begin position="1"/>
        <end position="102"/>
    </location>
</feature>
<dbReference type="EMBL" id="BAABJQ010000003">
    <property type="protein sequence ID" value="GAA5180492.1"/>
    <property type="molecule type" value="Genomic_DNA"/>
</dbReference>
<comment type="caution">
    <text evidence="3">The sequence shown here is derived from an EMBL/GenBank/DDBJ whole genome shotgun (WGS) entry which is preliminary data.</text>
</comment>
<reference evidence="4" key="1">
    <citation type="journal article" date="2019" name="Int. J. Syst. Evol. Microbiol.">
        <title>The Global Catalogue of Microorganisms (GCM) 10K type strain sequencing project: providing services to taxonomists for standard genome sequencing and annotation.</title>
        <authorList>
            <consortium name="The Broad Institute Genomics Platform"/>
            <consortium name="The Broad Institute Genome Sequencing Center for Infectious Disease"/>
            <person name="Wu L."/>
            <person name="Ma J."/>
        </authorList>
    </citation>
    <scope>NUCLEOTIDE SEQUENCE [LARGE SCALE GENOMIC DNA]</scope>
    <source>
        <strain evidence="4">JCM 18304</strain>
    </source>
</reference>
<evidence type="ECO:0000313" key="3">
    <source>
        <dbReference type="EMBL" id="GAA5180492.1"/>
    </source>
</evidence>
<feature type="transmembrane region" description="Helical" evidence="2">
    <location>
        <begin position="108"/>
        <end position="132"/>
    </location>
</feature>
<evidence type="ECO:0000256" key="2">
    <source>
        <dbReference type="SAM" id="Phobius"/>
    </source>
</evidence>
<feature type="compositionally biased region" description="Low complexity" evidence="1">
    <location>
        <begin position="37"/>
        <end position="67"/>
    </location>
</feature>
<keyword evidence="2" id="KW-0472">Membrane</keyword>
<feature type="compositionally biased region" description="Low complexity" evidence="1">
    <location>
        <begin position="17"/>
        <end position="29"/>
    </location>
</feature>
<evidence type="ECO:0000256" key="1">
    <source>
        <dbReference type="SAM" id="MobiDB-lite"/>
    </source>
</evidence>
<evidence type="ECO:0000313" key="4">
    <source>
        <dbReference type="Proteomes" id="UP001501570"/>
    </source>
</evidence>
<accession>A0ABP9RNR6</accession>
<gene>
    <name evidence="3" type="ORF">GCM10023322_12910</name>
</gene>
<proteinExistence type="predicted"/>
<keyword evidence="2" id="KW-1133">Transmembrane helix</keyword>
<name>A0ABP9RNR6_9ACTN</name>
<feature type="compositionally biased region" description="Pro residues" evidence="1">
    <location>
        <begin position="77"/>
        <end position="95"/>
    </location>
</feature>
<dbReference type="Proteomes" id="UP001501570">
    <property type="component" value="Unassembled WGS sequence"/>
</dbReference>
<protein>
    <recommendedName>
        <fullName evidence="5">Peptidase MA superfamily protein</fullName>
    </recommendedName>
</protein>
<keyword evidence="2" id="KW-0812">Transmembrane</keyword>
<evidence type="ECO:0008006" key="5">
    <source>
        <dbReference type="Google" id="ProtNLM"/>
    </source>
</evidence>
<keyword evidence="4" id="KW-1185">Reference proteome</keyword>
<organism evidence="3 4">
    <name type="scientific">Rugosimonospora acidiphila</name>
    <dbReference type="NCBI Taxonomy" id="556531"/>
    <lineage>
        <taxon>Bacteria</taxon>
        <taxon>Bacillati</taxon>
        <taxon>Actinomycetota</taxon>
        <taxon>Actinomycetes</taxon>
        <taxon>Micromonosporales</taxon>
        <taxon>Micromonosporaceae</taxon>
        <taxon>Rugosimonospora</taxon>
    </lineage>
</organism>
<sequence length="582" mass="61213">MSQPPYENQLPPPPGAPGQYGPPTQYGPQGPRPQYGPPTQYGPQAPQGSRPQYGPPTQYGPQAQQGPRQGWVAQPTAPGPAPGTPGPGMPGPGIPAQPAGQPKVNRRALIGGIGGGAAVVLVGGIFGIRALVGAASKASANNSANDYDPNTLPTAAGASGGITTADVSALIKDLNTALSKRDKAAFLARHASGATATQAGRMFDNLGKFTFDKLEYQVIGEGGRVFNSGNGSTVNVDIALVHQVTGVDATELPEWYRWTVSRPTSSAPIVITAVAGSPIILGQGKYVYYPAIWDSPNDIVVVERPNLVLAAETASDGKILSKNADVFAEAIKNNRTGWSQAGGQTKGLAPGAFIVGTSTRDKFYYWYSGKANQYGFEAGITIPVLNAASMDNMGSGAPKVYGSRIVLDLTTSYFTDDSGEDVPQTLVQHEDAHNIMFSVMTTDQASMPLWIVEGFADFMATRTYSNPVQNYLQLATLKRSVSSGGGSWDGHTFPSNAQVYAIDPVDMGAGYALSTLAYYYIEQKYGMNKVIAFAQGNYRANSTVDGTTGMDNPADIASSVLGVSLDELQTDWAAFVHQTIGR</sequence>